<accession>A0ABN7PJU5</accession>
<dbReference type="EMBL" id="CAJPIN010047372">
    <property type="protein sequence ID" value="CAG2065839.1"/>
    <property type="molecule type" value="Genomic_DNA"/>
</dbReference>
<keyword evidence="2" id="KW-1185">Reference proteome</keyword>
<reference evidence="1" key="1">
    <citation type="submission" date="2021-03" db="EMBL/GenBank/DDBJ databases">
        <authorList>
            <person name="Tran Van P."/>
        </authorList>
    </citation>
    <scope>NUCLEOTIDE SEQUENCE</scope>
</reference>
<comment type="caution">
    <text evidence="1">The sequence shown here is derived from an EMBL/GenBank/DDBJ whole genome shotgun (WGS) entry which is preliminary data.</text>
</comment>
<gene>
    <name evidence="1" type="ORF">TPAB3V08_LOCUS12782</name>
</gene>
<organism evidence="1 2">
    <name type="scientific">Timema podura</name>
    <name type="common">Walking stick</name>
    <dbReference type="NCBI Taxonomy" id="61482"/>
    <lineage>
        <taxon>Eukaryota</taxon>
        <taxon>Metazoa</taxon>
        <taxon>Ecdysozoa</taxon>
        <taxon>Arthropoda</taxon>
        <taxon>Hexapoda</taxon>
        <taxon>Insecta</taxon>
        <taxon>Pterygota</taxon>
        <taxon>Neoptera</taxon>
        <taxon>Polyneoptera</taxon>
        <taxon>Phasmatodea</taxon>
        <taxon>Timematodea</taxon>
        <taxon>Timematoidea</taxon>
        <taxon>Timematidae</taxon>
        <taxon>Timema</taxon>
    </lineage>
</organism>
<sequence length="140" mass="15991">MIHYNVRGRVHIPTRTVKLKREGLVKRFSSRQRRTMNIMWVCVVLYLCRCVSERLLVSGGFLQNNVLDVIVLRGRVSHGVQPRDDTLSGATDGAHSLSRYLTGNTRPAALNEQSDQRDYESHSKAHLKCHHHVVARPPRT</sequence>
<dbReference type="Proteomes" id="UP001153148">
    <property type="component" value="Unassembled WGS sequence"/>
</dbReference>
<evidence type="ECO:0000313" key="1">
    <source>
        <dbReference type="EMBL" id="CAG2065839.1"/>
    </source>
</evidence>
<proteinExistence type="predicted"/>
<name>A0ABN7PJU5_TIMPD</name>
<protein>
    <submittedName>
        <fullName evidence="1">Uncharacterized protein</fullName>
    </submittedName>
</protein>
<evidence type="ECO:0000313" key="2">
    <source>
        <dbReference type="Proteomes" id="UP001153148"/>
    </source>
</evidence>